<dbReference type="InterPro" id="IPR036291">
    <property type="entry name" value="NAD(P)-bd_dom_sf"/>
</dbReference>
<dbReference type="SUPFAM" id="SSF51735">
    <property type="entry name" value="NAD(P)-binding Rossmann-fold domains"/>
    <property type="match status" value="1"/>
</dbReference>
<keyword evidence="1 4" id="KW-0479">Metal-binding</keyword>
<protein>
    <recommendedName>
        <fullName evidence="5">Enoyl reductase (ER) domain-containing protein</fullName>
    </recommendedName>
</protein>
<dbReference type="InterPro" id="IPR013149">
    <property type="entry name" value="ADH-like_C"/>
</dbReference>
<dbReference type="GO" id="GO:0008270">
    <property type="term" value="F:zinc ion binding"/>
    <property type="evidence" value="ECO:0007669"/>
    <property type="project" value="InterPro"/>
</dbReference>
<gene>
    <name evidence="6" type="ORF">SH1V18_44980</name>
</gene>
<dbReference type="PANTHER" id="PTHR43401:SF2">
    <property type="entry name" value="L-THREONINE 3-DEHYDROGENASE"/>
    <property type="match status" value="1"/>
</dbReference>
<dbReference type="PANTHER" id="PTHR43401">
    <property type="entry name" value="L-THREONINE 3-DEHYDROGENASE"/>
    <property type="match status" value="1"/>
</dbReference>
<dbReference type="Pfam" id="PF00107">
    <property type="entry name" value="ADH_zinc_N"/>
    <property type="match status" value="1"/>
</dbReference>
<feature type="domain" description="Enoyl reductase (ER)" evidence="5">
    <location>
        <begin position="7"/>
        <end position="341"/>
    </location>
</feature>
<organism evidence="6 7">
    <name type="scientific">Vallitalea longa</name>
    <dbReference type="NCBI Taxonomy" id="2936439"/>
    <lineage>
        <taxon>Bacteria</taxon>
        <taxon>Bacillati</taxon>
        <taxon>Bacillota</taxon>
        <taxon>Clostridia</taxon>
        <taxon>Lachnospirales</taxon>
        <taxon>Vallitaleaceae</taxon>
        <taxon>Vallitalea</taxon>
    </lineage>
</organism>
<dbReference type="SMART" id="SM00829">
    <property type="entry name" value="PKS_ER"/>
    <property type="match status" value="1"/>
</dbReference>
<name>A0A9W5YGT0_9FIRM</name>
<evidence type="ECO:0000256" key="2">
    <source>
        <dbReference type="ARBA" id="ARBA00022833"/>
    </source>
</evidence>
<dbReference type="Gene3D" id="3.90.180.10">
    <property type="entry name" value="Medium-chain alcohol dehydrogenases, catalytic domain"/>
    <property type="match status" value="1"/>
</dbReference>
<keyword evidence="2 4" id="KW-0862">Zinc</keyword>
<evidence type="ECO:0000256" key="3">
    <source>
        <dbReference type="ARBA" id="ARBA00023002"/>
    </source>
</evidence>
<reference evidence="6" key="1">
    <citation type="submission" date="2022-06" db="EMBL/GenBank/DDBJ databases">
        <title>Vallitalea longa sp. nov., an anaerobic bacterium isolated from marine sediment.</title>
        <authorList>
            <person name="Hirano S."/>
            <person name="Terahara T."/>
            <person name="Mori K."/>
            <person name="Hamada M."/>
            <person name="Matsumoto R."/>
            <person name="Kobayashi T."/>
        </authorList>
    </citation>
    <scope>NUCLEOTIDE SEQUENCE</scope>
    <source>
        <strain evidence="6">SH18-1</strain>
    </source>
</reference>
<dbReference type="EMBL" id="BRLB01000025">
    <property type="protein sequence ID" value="GKX32018.1"/>
    <property type="molecule type" value="Genomic_DNA"/>
</dbReference>
<proteinExistence type="inferred from homology"/>
<comment type="similarity">
    <text evidence="4">Belongs to the zinc-containing alcohol dehydrogenase family.</text>
</comment>
<dbReference type="InterPro" id="IPR020843">
    <property type="entry name" value="ER"/>
</dbReference>
<dbReference type="RefSeq" id="WP_281819400.1">
    <property type="nucleotide sequence ID" value="NZ_BRLB01000025.1"/>
</dbReference>
<dbReference type="GO" id="GO:0016491">
    <property type="term" value="F:oxidoreductase activity"/>
    <property type="evidence" value="ECO:0007669"/>
    <property type="project" value="UniProtKB-KW"/>
</dbReference>
<dbReference type="AlphaFoldDB" id="A0A9W5YGT0"/>
<accession>A0A9W5YGT0</accession>
<evidence type="ECO:0000313" key="7">
    <source>
        <dbReference type="Proteomes" id="UP001144256"/>
    </source>
</evidence>
<comment type="caution">
    <text evidence="6">The sequence shown here is derived from an EMBL/GenBank/DDBJ whole genome shotgun (WGS) entry which is preliminary data.</text>
</comment>
<dbReference type="Pfam" id="PF08240">
    <property type="entry name" value="ADH_N"/>
    <property type="match status" value="1"/>
</dbReference>
<dbReference type="PROSITE" id="PS00059">
    <property type="entry name" value="ADH_ZINC"/>
    <property type="match status" value="1"/>
</dbReference>
<evidence type="ECO:0000313" key="6">
    <source>
        <dbReference type="EMBL" id="GKX32018.1"/>
    </source>
</evidence>
<keyword evidence="7" id="KW-1185">Reference proteome</keyword>
<dbReference type="InterPro" id="IPR013154">
    <property type="entry name" value="ADH-like_N"/>
</dbReference>
<dbReference type="InterPro" id="IPR050129">
    <property type="entry name" value="Zn_alcohol_dh"/>
</dbReference>
<dbReference type="Proteomes" id="UP001144256">
    <property type="component" value="Unassembled WGS sequence"/>
</dbReference>
<dbReference type="SUPFAM" id="SSF50129">
    <property type="entry name" value="GroES-like"/>
    <property type="match status" value="1"/>
</dbReference>
<evidence type="ECO:0000256" key="1">
    <source>
        <dbReference type="ARBA" id="ARBA00022723"/>
    </source>
</evidence>
<evidence type="ECO:0000256" key="4">
    <source>
        <dbReference type="RuleBase" id="RU361277"/>
    </source>
</evidence>
<comment type="cofactor">
    <cofactor evidence="4">
        <name>Zn(2+)</name>
        <dbReference type="ChEBI" id="CHEBI:29105"/>
    </cofactor>
</comment>
<evidence type="ECO:0000259" key="5">
    <source>
        <dbReference type="SMART" id="SM00829"/>
    </source>
</evidence>
<dbReference type="InterPro" id="IPR002328">
    <property type="entry name" value="ADH_Zn_CS"/>
</dbReference>
<dbReference type="Gene3D" id="3.40.50.720">
    <property type="entry name" value="NAD(P)-binding Rossmann-like Domain"/>
    <property type="match status" value="1"/>
</dbReference>
<sequence length="345" mass="37812">MSKYKVNVISNEKEVTTHELELKQPQDKQVLIKVDACAICTLEQRVYKGVMKRYPFAGGHEVAGTIESIGENVKNVKVGDKVAVFLLTSCGECYYCRKGLENQCVQSFRTSIHEGFVGPGGLSEYMLVDAKRVYRLADDINMSHAALTEPLACCVHSINNAKVELGNDVVVIGVGIMGGFHIQLAKLRGARVIACDINKGRLDVARKLGADIVINSNETNAIEQVKTLTEGRGADVVFCTAAISQLAADSVEMVGKLGRVIMYSSFHPDNPIDLNVNKVHSKEMIITGAVNPCTSDFLTSTRLLSYNLINVSDLISDEININDIQKAFEKAIDPLTYRIIVKCNR</sequence>
<keyword evidence="3" id="KW-0560">Oxidoreductase</keyword>
<dbReference type="InterPro" id="IPR011032">
    <property type="entry name" value="GroES-like_sf"/>
</dbReference>